<dbReference type="GO" id="GO:0006351">
    <property type="term" value="P:DNA-templated transcription"/>
    <property type="evidence" value="ECO:0007669"/>
    <property type="project" value="UniProtKB-UniRule"/>
</dbReference>
<dbReference type="InterPro" id="IPR003716">
    <property type="entry name" value="DNA-dir_RNA_pol_omega"/>
</dbReference>
<dbReference type="NCBIfam" id="TIGR00690">
    <property type="entry name" value="rpoZ"/>
    <property type="match status" value="1"/>
</dbReference>
<comment type="caution">
    <text evidence="12">The sequence shown here is derived from an EMBL/GenBank/DDBJ whole genome shotgun (WGS) entry which is preliminary data.</text>
</comment>
<dbReference type="GO" id="GO:0003899">
    <property type="term" value="F:DNA-directed RNA polymerase activity"/>
    <property type="evidence" value="ECO:0007669"/>
    <property type="project" value="UniProtKB-UniRule"/>
</dbReference>
<evidence type="ECO:0000256" key="5">
    <source>
        <dbReference type="ARBA" id="ARBA00022679"/>
    </source>
</evidence>
<comment type="subunit">
    <text evidence="11">The RNAP catalytic core consists of 2 alpha, 1 beta, 1 beta' and 1 omega subunit. When a sigma factor is associated with the core the holoenzyme is formed, which can initiate transcription.</text>
</comment>
<evidence type="ECO:0000256" key="11">
    <source>
        <dbReference type="HAMAP-Rule" id="MF_00366"/>
    </source>
</evidence>
<evidence type="ECO:0000256" key="1">
    <source>
        <dbReference type="ARBA" id="ARBA00006711"/>
    </source>
</evidence>
<evidence type="ECO:0000256" key="2">
    <source>
        <dbReference type="ARBA" id="ARBA00012418"/>
    </source>
</evidence>
<dbReference type="GO" id="GO:0003677">
    <property type="term" value="F:DNA binding"/>
    <property type="evidence" value="ECO:0007669"/>
    <property type="project" value="UniProtKB-UniRule"/>
</dbReference>
<organism evidence="12 13">
    <name type="scientific">Arenimonas composti TR7-09 = DSM 18010</name>
    <dbReference type="NCBI Taxonomy" id="1121013"/>
    <lineage>
        <taxon>Bacteria</taxon>
        <taxon>Pseudomonadati</taxon>
        <taxon>Pseudomonadota</taxon>
        <taxon>Gammaproteobacteria</taxon>
        <taxon>Lysobacterales</taxon>
        <taxon>Lysobacteraceae</taxon>
        <taxon>Arenimonas</taxon>
    </lineage>
</organism>
<dbReference type="SUPFAM" id="SSF63562">
    <property type="entry name" value="RPB6/omega subunit-like"/>
    <property type="match status" value="1"/>
</dbReference>
<evidence type="ECO:0000256" key="3">
    <source>
        <dbReference type="ARBA" id="ARBA00013725"/>
    </source>
</evidence>
<dbReference type="Gene3D" id="3.90.940.10">
    <property type="match status" value="1"/>
</dbReference>
<gene>
    <name evidence="11" type="primary">rpoZ</name>
    <name evidence="12" type="ORF">P873_11390</name>
</gene>
<keyword evidence="13" id="KW-1185">Reference proteome</keyword>
<sequence length="100" mass="11204">MARITVEDCLAVVDNRFELVLMASKRARQLAKGVEPTIDNSEQQDKPTVLALREIAGRRIDQKLIDEVEKAERERAEREALEWAAAEVVDDDLGKGGDDL</sequence>
<dbReference type="eggNOG" id="COG1758">
    <property type="taxonomic scope" value="Bacteria"/>
</dbReference>
<dbReference type="STRING" id="1121013.GCA_000426365_01685"/>
<keyword evidence="7 11" id="KW-0804">Transcription</keyword>
<dbReference type="RefSeq" id="WP_026816945.1">
    <property type="nucleotide sequence ID" value="NZ_AUFF01000003.1"/>
</dbReference>
<evidence type="ECO:0000256" key="6">
    <source>
        <dbReference type="ARBA" id="ARBA00022695"/>
    </source>
</evidence>
<keyword evidence="4 11" id="KW-0240">DNA-directed RNA polymerase</keyword>
<dbReference type="HAMAP" id="MF_00366">
    <property type="entry name" value="RNApol_bact_RpoZ"/>
    <property type="match status" value="1"/>
</dbReference>
<evidence type="ECO:0000256" key="9">
    <source>
        <dbReference type="ARBA" id="ARBA00030998"/>
    </source>
</evidence>
<dbReference type="PANTHER" id="PTHR34476">
    <property type="entry name" value="DNA-DIRECTED RNA POLYMERASE SUBUNIT OMEGA"/>
    <property type="match status" value="1"/>
</dbReference>
<dbReference type="EC" id="2.7.7.6" evidence="2 11"/>
<dbReference type="InterPro" id="IPR006110">
    <property type="entry name" value="Pol_omega/Rpo6/RPB6"/>
</dbReference>
<comment type="catalytic activity">
    <reaction evidence="10 11">
        <text>RNA(n) + a ribonucleoside 5'-triphosphate = RNA(n+1) + diphosphate</text>
        <dbReference type="Rhea" id="RHEA:21248"/>
        <dbReference type="Rhea" id="RHEA-COMP:14527"/>
        <dbReference type="Rhea" id="RHEA-COMP:17342"/>
        <dbReference type="ChEBI" id="CHEBI:33019"/>
        <dbReference type="ChEBI" id="CHEBI:61557"/>
        <dbReference type="ChEBI" id="CHEBI:140395"/>
        <dbReference type="EC" id="2.7.7.6"/>
    </reaction>
</comment>
<dbReference type="PANTHER" id="PTHR34476:SF1">
    <property type="entry name" value="DNA-DIRECTED RNA POLYMERASE SUBUNIT OMEGA"/>
    <property type="match status" value="1"/>
</dbReference>
<comment type="function">
    <text evidence="11">Promotes RNA polymerase assembly. Latches the N- and C-terminal regions of the beta' subunit thereby facilitating its interaction with the beta and alpha subunits.</text>
</comment>
<reference evidence="12 13" key="1">
    <citation type="submission" date="2013-09" db="EMBL/GenBank/DDBJ databases">
        <title>Genome sequencing of Arenimonas composti.</title>
        <authorList>
            <person name="Chen F."/>
            <person name="Wang G."/>
        </authorList>
    </citation>
    <scope>NUCLEOTIDE SEQUENCE [LARGE SCALE GENOMIC DNA]</scope>
    <source>
        <strain evidence="12 13">TR7-09</strain>
    </source>
</reference>
<proteinExistence type="inferred from homology"/>
<evidence type="ECO:0000313" key="13">
    <source>
        <dbReference type="Proteomes" id="UP000029391"/>
    </source>
</evidence>
<protein>
    <recommendedName>
        <fullName evidence="3 11">DNA-directed RNA polymerase subunit omega</fullName>
        <shortName evidence="11">RNAP omega subunit</shortName>
        <ecNumber evidence="2 11">2.7.7.6</ecNumber>
    </recommendedName>
    <alternativeName>
        <fullName evidence="9 11">RNA polymerase omega subunit</fullName>
    </alternativeName>
    <alternativeName>
        <fullName evidence="8 11">Transcriptase subunit omega</fullName>
    </alternativeName>
</protein>
<accession>A0A091BEY3</accession>
<evidence type="ECO:0000256" key="4">
    <source>
        <dbReference type="ARBA" id="ARBA00022478"/>
    </source>
</evidence>
<dbReference type="OrthoDB" id="9796300at2"/>
<evidence type="ECO:0000256" key="8">
    <source>
        <dbReference type="ARBA" id="ARBA00029924"/>
    </source>
</evidence>
<name>A0A091BEY3_9GAMM</name>
<evidence type="ECO:0000256" key="10">
    <source>
        <dbReference type="ARBA" id="ARBA00048552"/>
    </source>
</evidence>
<dbReference type="EMBL" id="AWXU01000037">
    <property type="protein sequence ID" value="KFN49369.1"/>
    <property type="molecule type" value="Genomic_DNA"/>
</dbReference>
<dbReference type="AlphaFoldDB" id="A0A091BEY3"/>
<evidence type="ECO:0000256" key="7">
    <source>
        <dbReference type="ARBA" id="ARBA00023163"/>
    </source>
</evidence>
<dbReference type="SMART" id="SM01409">
    <property type="entry name" value="RNA_pol_Rpb6"/>
    <property type="match status" value="1"/>
</dbReference>
<dbReference type="InterPro" id="IPR036161">
    <property type="entry name" value="RPB6/omega-like_sf"/>
</dbReference>
<dbReference type="GO" id="GO:0000428">
    <property type="term" value="C:DNA-directed RNA polymerase complex"/>
    <property type="evidence" value="ECO:0007669"/>
    <property type="project" value="UniProtKB-KW"/>
</dbReference>
<keyword evidence="6 11" id="KW-0548">Nucleotidyltransferase</keyword>
<keyword evidence="5 11" id="KW-0808">Transferase</keyword>
<dbReference type="Proteomes" id="UP000029391">
    <property type="component" value="Unassembled WGS sequence"/>
</dbReference>
<dbReference type="Pfam" id="PF01192">
    <property type="entry name" value="RNA_pol_Rpb6"/>
    <property type="match status" value="1"/>
</dbReference>
<evidence type="ECO:0000313" key="12">
    <source>
        <dbReference type="EMBL" id="KFN49369.1"/>
    </source>
</evidence>
<comment type="similarity">
    <text evidence="1 11">Belongs to the RNA polymerase subunit omega family.</text>
</comment>